<feature type="transmembrane region" description="Helical" evidence="1">
    <location>
        <begin position="42"/>
        <end position="61"/>
    </location>
</feature>
<dbReference type="PATRIC" id="fig|587753.10.peg.1070"/>
<feature type="transmembrane region" description="Helical" evidence="1">
    <location>
        <begin position="236"/>
        <end position="255"/>
    </location>
</feature>
<dbReference type="GO" id="GO:0016020">
    <property type="term" value="C:membrane"/>
    <property type="evidence" value="ECO:0007669"/>
    <property type="project" value="InterPro"/>
</dbReference>
<reference evidence="3 4" key="1">
    <citation type="journal article" date="2015" name="Mol. Plant Microbe Interact.">
        <title>Comparative Genomic Analysis of Pseudomonas chlororaphis PCL1606 Reveals New Insight into Antifungal Compounds Involved in Biocontrol.</title>
        <authorList>
            <person name="Calderon C.E."/>
            <person name="Ramos C."/>
            <person name="de Vicente A."/>
            <person name="Cazorla F.M."/>
        </authorList>
    </citation>
    <scope>NUCLEOTIDE SEQUENCE [LARGE SCALE GENOMIC DNA]</scope>
    <source>
        <strain evidence="3 4">PCL1606</strain>
    </source>
</reference>
<dbReference type="InterPro" id="IPR037185">
    <property type="entry name" value="EmrE-like"/>
</dbReference>
<proteinExistence type="predicted"/>
<dbReference type="AlphaFoldDB" id="A0A0D5XTW0"/>
<feature type="domain" description="EamA" evidence="2">
    <location>
        <begin position="162"/>
        <end position="309"/>
    </location>
</feature>
<gene>
    <name evidence="3" type="ORF">PCL1606_10780</name>
</gene>
<feature type="transmembrane region" description="Helical" evidence="1">
    <location>
        <begin position="102"/>
        <end position="119"/>
    </location>
</feature>
<protein>
    <submittedName>
        <fullName evidence="3">Amino acid transporter</fullName>
    </submittedName>
</protein>
<accession>A0A0D5XTW0</accession>
<feature type="transmembrane region" description="Helical" evidence="1">
    <location>
        <begin position="160"/>
        <end position="181"/>
    </location>
</feature>
<feature type="transmembrane region" description="Helical" evidence="1">
    <location>
        <begin position="291"/>
        <end position="309"/>
    </location>
</feature>
<dbReference type="KEGG" id="pcz:PCL1606_10780"/>
<organism evidence="3 4">
    <name type="scientific">Pseudomonas chlororaphis</name>
    <dbReference type="NCBI Taxonomy" id="587753"/>
    <lineage>
        <taxon>Bacteria</taxon>
        <taxon>Pseudomonadati</taxon>
        <taxon>Pseudomonadota</taxon>
        <taxon>Gammaproteobacteria</taxon>
        <taxon>Pseudomonadales</taxon>
        <taxon>Pseudomonadaceae</taxon>
        <taxon>Pseudomonas</taxon>
    </lineage>
</organism>
<evidence type="ECO:0000313" key="3">
    <source>
        <dbReference type="EMBL" id="AKA22533.1"/>
    </source>
</evidence>
<evidence type="ECO:0000256" key="1">
    <source>
        <dbReference type="SAM" id="Phobius"/>
    </source>
</evidence>
<keyword evidence="1" id="KW-0472">Membrane</keyword>
<dbReference type="Proteomes" id="UP000032748">
    <property type="component" value="Chromosome"/>
</dbReference>
<dbReference type="InterPro" id="IPR000620">
    <property type="entry name" value="EamA_dom"/>
</dbReference>
<keyword evidence="1" id="KW-0812">Transmembrane</keyword>
<feature type="transmembrane region" description="Helical" evidence="1">
    <location>
        <begin position="193"/>
        <end position="216"/>
    </location>
</feature>
<feature type="transmembrane region" description="Helical" evidence="1">
    <location>
        <begin position="73"/>
        <end position="96"/>
    </location>
</feature>
<dbReference type="EMBL" id="CP011110">
    <property type="protein sequence ID" value="AKA22533.1"/>
    <property type="molecule type" value="Genomic_DNA"/>
</dbReference>
<feature type="transmembrane region" description="Helical" evidence="1">
    <location>
        <begin position="131"/>
        <end position="154"/>
    </location>
</feature>
<sequence length="326" mass="33994">MELPMTSRTSLAAGVALAIFATLSWSLNFIAPYVTGAYSIHDLMALRFLLAGAIGAVLLVIHRAGLRFIRPGWKLVSLGLGIAGYLGYSTSIAIGVVFGGPLLTPSLIAMVPILLALLGNAHYQTLAWKRLAVPLVLLGAGLGLIHLSAATQAMASPRSLTIGLAASIVAVLLWLLFSLLNQKALHVIPAASVGAWTGLMMSGGALGTLCLVPIGLMLGVFRLPALGFGLEHAGWLYAWALAIALFSSVAGAWAWNQATQRLPMVLSGQLVSLESLFATLLGLAFHGRWPTPVEALGFAAILLGVLLAVREILSAETACGEAFSRA</sequence>
<evidence type="ECO:0000313" key="4">
    <source>
        <dbReference type="Proteomes" id="UP000032748"/>
    </source>
</evidence>
<feature type="transmembrane region" description="Helical" evidence="1">
    <location>
        <begin position="262"/>
        <end position="285"/>
    </location>
</feature>
<evidence type="ECO:0000259" key="2">
    <source>
        <dbReference type="Pfam" id="PF00892"/>
    </source>
</evidence>
<dbReference type="Pfam" id="PF00892">
    <property type="entry name" value="EamA"/>
    <property type="match status" value="1"/>
</dbReference>
<name>A0A0D5XTW0_9PSED</name>
<dbReference type="SUPFAM" id="SSF103481">
    <property type="entry name" value="Multidrug resistance efflux transporter EmrE"/>
    <property type="match status" value="1"/>
</dbReference>
<keyword evidence="1" id="KW-1133">Transmembrane helix</keyword>